<keyword evidence="2" id="KW-0805">Transcription regulation</keyword>
<comment type="similarity">
    <text evidence="1">Belongs to the sigma-70 factor family. ECF subfamily.</text>
</comment>
<dbReference type="GeneID" id="97500677"/>
<dbReference type="CDD" id="cd06171">
    <property type="entry name" value="Sigma70_r4"/>
    <property type="match status" value="1"/>
</dbReference>
<feature type="domain" description="RNA polymerase sigma factor 70 region 4 type 2" evidence="7">
    <location>
        <begin position="104"/>
        <end position="153"/>
    </location>
</feature>
<dbReference type="EMBL" id="FTNI01000019">
    <property type="protein sequence ID" value="SIR92305.1"/>
    <property type="molecule type" value="Genomic_DNA"/>
</dbReference>
<evidence type="ECO:0000256" key="5">
    <source>
        <dbReference type="ARBA" id="ARBA00023163"/>
    </source>
</evidence>
<accession>A0A1N7EWG1</accession>
<evidence type="ECO:0000256" key="1">
    <source>
        <dbReference type="ARBA" id="ARBA00010641"/>
    </source>
</evidence>
<dbReference type="InterPro" id="IPR013324">
    <property type="entry name" value="RNA_pol_sigma_r3/r4-like"/>
</dbReference>
<dbReference type="SUPFAM" id="SSF88946">
    <property type="entry name" value="Sigma2 domain of RNA polymerase sigma factors"/>
    <property type="match status" value="1"/>
</dbReference>
<dbReference type="GO" id="GO:0006352">
    <property type="term" value="P:DNA-templated transcription initiation"/>
    <property type="evidence" value="ECO:0007669"/>
    <property type="project" value="InterPro"/>
</dbReference>
<dbReference type="GO" id="GO:0003677">
    <property type="term" value="F:DNA binding"/>
    <property type="evidence" value="ECO:0007669"/>
    <property type="project" value="UniProtKB-KW"/>
</dbReference>
<dbReference type="SUPFAM" id="SSF88659">
    <property type="entry name" value="Sigma3 and sigma4 domains of RNA polymerase sigma factors"/>
    <property type="match status" value="1"/>
</dbReference>
<reference evidence="9" key="1">
    <citation type="submission" date="2017-01" db="EMBL/GenBank/DDBJ databases">
        <authorList>
            <person name="Varghese N."/>
            <person name="Submissions S."/>
        </authorList>
    </citation>
    <scope>NUCLEOTIDE SEQUENCE [LARGE SCALE GENOMIC DNA]</scope>
    <source>
        <strain evidence="9">ATCC 12950</strain>
    </source>
</reference>
<evidence type="ECO:0000259" key="6">
    <source>
        <dbReference type="Pfam" id="PF04542"/>
    </source>
</evidence>
<dbReference type="NCBIfam" id="TIGR02937">
    <property type="entry name" value="sigma70-ECF"/>
    <property type="match status" value="1"/>
</dbReference>
<organism evidence="8 9">
    <name type="scientific">Microbispora rosea</name>
    <dbReference type="NCBI Taxonomy" id="58117"/>
    <lineage>
        <taxon>Bacteria</taxon>
        <taxon>Bacillati</taxon>
        <taxon>Actinomycetota</taxon>
        <taxon>Actinomycetes</taxon>
        <taxon>Streptosporangiales</taxon>
        <taxon>Streptosporangiaceae</taxon>
        <taxon>Microbispora</taxon>
    </lineage>
</organism>
<keyword evidence="3" id="KW-0731">Sigma factor</keyword>
<evidence type="ECO:0000256" key="2">
    <source>
        <dbReference type="ARBA" id="ARBA00023015"/>
    </source>
</evidence>
<dbReference type="AlphaFoldDB" id="A0A1N7EWG1"/>
<proteinExistence type="inferred from homology"/>
<protein>
    <submittedName>
        <fullName evidence="8">RNA polymerase sigma-70 factor, sigma-E family</fullName>
    </submittedName>
</protein>
<dbReference type="OrthoDB" id="2046835at2"/>
<name>A0A1N7EWG1_9ACTN</name>
<evidence type="ECO:0000313" key="8">
    <source>
        <dbReference type="EMBL" id="SIR92305.1"/>
    </source>
</evidence>
<dbReference type="Gene3D" id="1.10.1740.10">
    <property type="match status" value="1"/>
</dbReference>
<gene>
    <name evidence="8" type="ORF">SAMN05421833_119178</name>
</gene>
<dbReference type="InterPro" id="IPR039425">
    <property type="entry name" value="RNA_pol_sigma-70-like"/>
</dbReference>
<dbReference type="Gene3D" id="1.10.10.10">
    <property type="entry name" value="Winged helix-like DNA-binding domain superfamily/Winged helix DNA-binding domain"/>
    <property type="match status" value="1"/>
</dbReference>
<dbReference type="InterPro" id="IPR013249">
    <property type="entry name" value="RNA_pol_sigma70_r4_t2"/>
</dbReference>
<dbReference type="InterPro" id="IPR013325">
    <property type="entry name" value="RNA_pol_sigma_r2"/>
</dbReference>
<dbReference type="InterPro" id="IPR014284">
    <property type="entry name" value="RNA_pol_sigma-70_dom"/>
</dbReference>
<keyword evidence="5" id="KW-0804">Transcription</keyword>
<evidence type="ECO:0000256" key="3">
    <source>
        <dbReference type="ARBA" id="ARBA00023082"/>
    </source>
</evidence>
<dbReference type="PANTHER" id="PTHR43133:SF50">
    <property type="entry name" value="ECF RNA POLYMERASE SIGMA FACTOR SIGM"/>
    <property type="match status" value="1"/>
</dbReference>
<dbReference type="Pfam" id="PF04542">
    <property type="entry name" value="Sigma70_r2"/>
    <property type="match status" value="1"/>
</dbReference>
<evidence type="ECO:0000256" key="4">
    <source>
        <dbReference type="ARBA" id="ARBA00023125"/>
    </source>
</evidence>
<dbReference type="PANTHER" id="PTHR43133">
    <property type="entry name" value="RNA POLYMERASE ECF-TYPE SIGMA FACTO"/>
    <property type="match status" value="1"/>
</dbReference>
<feature type="domain" description="RNA polymerase sigma-70 region 2" evidence="6">
    <location>
        <begin position="29"/>
        <end position="78"/>
    </location>
</feature>
<dbReference type="STRING" id="58117.SAMN05421833_119178"/>
<evidence type="ECO:0000313" key="9">
    <source>
        <dbReference type="Proteomes" id="UP000186096"/>
    </source>
</evidence>
<dbReference type="RefSeq" id="WP_030510287.1">
    <property type="nucleotide sequence ID" value="NZ_CP192071.1"/>
</dbReference>
<dbReference type="InterPro" id="IPR007627">
    <property type="entry name" value="RNA_pol_sigma70_r2"/>
</dbReference>
<dbReference type="Proteomes" id="UP000186096">
    <property type="component" value="Unassembled WGS sequence"/>
</dbReference>
<dbReference type="InterPro" id="IPR014325">
    <property type="entry name" value="RNA_pol_sigma-E_actinobac"/>
</dbReference>
<dbReference type="InterPro" id="IPR036388">
    <property type="entry name" value="WH-like_DNA-bd_sf"/>
</dbReference>
<sequence length="166" mass="18405">MTEEDEAAFDEFLAARSTALLRTAILVCGASASDAEDMVQNALEKVYRHWPRIRHDNPEAYARRVVVNGAISKARRRKVLQEITFAQPPETPVESPDLGLRDVLVTELRKLPARMRAVLVLRYWEDMSEAETAALLGCSVGTVKSQAARGLARVRARMENLEGASA</sequence>
<evidence type="ECO:0000259" key="7">
    <source>
        <dbReference type="Pfam" id="PF08281"/>
    </source>
</evidence>
<keyword evidence="9" id="KW-1185">Reference proteome</keyword>
<dbReference type="NCBIfam" id="TIGR02983">
    <property type="entry name" value="SigE-fam_strep"/>
    <property type="match status" value="1"/>
</dbReference>
<keyword evidence="4" id="KW-0238">DNA-binding</keyword>
<dbReference type="GO" id="GO:0016987">
    <property type="term" value="F:sigma factor activity"/>
    <property type="evidence" value="ECO:0007669"/>
    <property type="project" value="UniProtKB-KW"/>
</dbReference>
<dbReference type="Pfam" id="PF08281">
    <property type="entry name" value="Sigma70_r4_2"/>
    <property type="match status" value="1"/>
</dbReference>